<dbReference type="Pfam" id="PF25954">
    <property type="entry name" value="Beta-barrel_RND_2"/>
    <property type="match status" value="1"/>
</dbReference>
<dbReference type="RefSeq" id="WP_136930087.1">
    <property type="nucleotide sequence ID" value="NZ_SSMQ01000016.1"/>
</dbReference>
<dbReference type="EMBL" id="SSMQ01000016">
    <property type="protein sequence ID" value="TKD07491.1"/>
    <property type="molecule type" value="Genomic_DNA"/>
</dbReference>
<dbReference type="Gene3D" id="2.40.420.20">
    <property type="match status" value="1"/>
</dbReference>
<dbReference type="OrthoDB" id="9806939at2"/>
<evidence type="ECO:0000256" key="2">
    <source>
        <dbReference type="ARBA" id="ARBA00022448"/>
    </source>
</evidence>
<evidence type="ECO:0000256" key="1">
    <source>
        <dbReference type="ARBA" id="ARBA00009477"/>
    </source>
</evidence>
<evidence type="ECO:0000256" key="3">
    <source>
        <dbReference type="SAM" id="Coils"/>
    </source>
</evidence>
<dbReference type="GO" id="GO:0015679">
    <property type="term" value="P:plasma membrane copper ion transport"/>
    <property type="evidence" value="ECO:0007669"/>
    <property type="project" value="TreeGrafter"/>
</dbReference>
<dbReference type="PANTHER" id="PTHR30097">
    <property type="entry name" value="CATION EFFLUX SYSTEM PROTEIN CUSB"/>
    <property type="match status" value="1"/>
</dbReference>
<feature type="chain" id="PRO_5020249455" evidence="4">
    <location>
        <begin position="27"/>
        <end position="382"/>
    </location>
</feature>
<comment type="similarity">
    <text evidence="1">Belongs to the membrane fusion protein (MFP) (TC 8.A.1) family.</text>
</comment>
<dbReference type="InterPro" id="IPR051909">
    <property type="entry name" value="MFP_Cation_Efflux"/>
</dbReference>
<dbReference type="PANTHER" id="PTHR30097:SF4">
    <property type="entry name" value="SLR6042 PROTEIN"/>
    <property type="match status" value="1"/>
</dbReference>
<dbReference type="Pfam" id="PF25975">
    <property type="entry name" value="CzcB_C"/>
    <property type="match status" value="1"/>
</dbReference>
<evidence type="ECO:0000259" key="6">
    <source>
        <dbReference type="Pfam" id="PF25975"/>
    </source>
</evidence>
<dbReference type="Proteomes" id="UP000309215">
    <property type="component" value="Unassembled WGS sequence"/>
</dbReference>
<dbReference type="Gene3D" id="2.40.30.170">
    <property type="match status" value="1"/>
</dbReference>
<name>A0A4U1JBR1_9BACT</name>
<gene>
    <name evidence="7" type="ORF">E8A74_17075</name>
</gene>
<dbReference type="SUPFAM" id="SSF111369">
    <property type="entry name" value="HlyD-like secretion proteins"/>
    <property type="match status" value="1"/>
</dbReference>
<protein>
    <submittedName>
        <fullName evidence="7">Efflux RND transporter periplasmic adaptor subunit</fullName>
    </submittedName>
</protein>
<dbReference type="InterPro" id="IPR006143">
    <property type="entry name" value="RND_pump_MFP"/>
</dbReference>
<keyword evidence="3" id="KW-0175">Coiled coil</keyword>
<evidence type="ECO:0000259" key="5">
    <source>
        <dbReference type="Pfam" id="PF25954"/>
    </source>
</evidence>
<dbReference type="GO" id="GO:0022857">
    <property type="term" value="F:transmembrane transporter activity"/>
    <property type="evidence" value="ECO:0007669"/>
    <property type="project" value="InterPro"/>
</dbReference>
<accession>A0A4U1JBR1</accession>
<feature type="signal peptide" evidence="4">
    <location>
        <begin position="1"/>
        <end position="26"/>
    </location>
</feature>
<organism evidence="7 8">
    <name type="scientific">Polyangium fumosum</name>
    <dbReference type="NCBI Taxonomy" id="889272"/>
    <lineage>
        <taxon>Bacteria</taxon>
        <taxon>Pseudomonadati</taxon>
        <taxon>Myxococcota</taxon>
        <taxon>Polyangia</taxon>
        <taxon>Polyangiales</taxon>
        <taxon>Polyangiaceae</taxon>
        <taxon>Polyangium</taxon>
    </lineage>
</organism>
<proteinExistence type="inferred from homology"/>
<evidence type="ECO:0000313" key="7">
    <source>
        <dbReference type="EMBL" id="TKD07491.1"/>
    </source>
</evidence>
<dbReference type="AlphaFoldDB" id="A0A4U1JBR1"/>
<dbReference type="GO" id="GO:0030313">
    <property type="term" value="C:cell envelope"/>
    <property type="evidence" value="ECO:0007669"/>
    <property type="project" value="TreeGrafter"/>
</dbReference>
<evidence type="ECO:0000313" key="8">
    <source>
        <dbReference type="Proteomes" id="UP000309215"/>
    </source>
</evidence>
<dbReference type="InterPro" id="IPR058792">
    <property type="entry name" value="Beta-barrel_RND_2"/>
</dbReference>
<feature type="coiled-coil region" evidence="3">
    <location>
        <begin position="146"/>
        <end position="187"/>
    </location>
</feature>
<dbReference type="GO" id="GO:0016020">
    <property type="term" value="C:membrane"/>
    <property type="evidence" value="ECO:0007669"/>
    <property type="project" value="InterPro"/>
</dbReference>
<keyword evidence="8" id="KW-1185">Reference proteome</keyword>
<keyword evidence="4" id="KW-0732">Signal</keyword>
<comment type="caution">
    <text evidence="7">The sequence shown here is derived from an EMBL/GenBank/DDBJ whole genome shotgun (WGS) entry which is preliminary data.</text>
</comment>
<keyword evidence="2" id="KW-0813">Transport</keyword>
<reference evidence="7 8" key="1">
    <citation type="submission" date="2019-04" db="EMBL/GenBank/DDBJ databases">
        <authorList>
            <person name="Li Y."/>
            <person name="Wang J."/>
        </authorList>
    </citation>
    <scope>NUCLEOTIDE SEQUENCE [LARGE SCALE GENOMIC DNA]</scope>
    <source>
        <strain evidence="7 8">DSM 14668</strain>
    </source>
</reference>
<dbReference type="PROSITE" id="PS51257">
    <property type="entry name" value="PROKAR_LIPOPROTEIN"/>
    <property type="match status" value="1"/>
</dbReference>
<feature type="domain" description="CusB-like beta-barrel" evidence="5">
    <location>
        <begin position="234"/>
        <end position="306"/>
    </location>
</feature>
<evidence type="ECO:0000256" key="4">
    <source>
        <dbReference type="SAM" id="SignalP"/>
    </source>
</evidence>
<sequence length="382" mass="40150">MNRTHESPRRRTLSALALVLLCGAGAACQRSPQDKARPPFAAADDVVALDPSAPGPMKFATTEATAGEPLPLPPVTARVSTVESLTAPSFAPLAGRVVSVNVRLGDRVAEGDRLIEVRTADLPTLQHERRAAELAIKTRKAVVERIEKLVEARAASQNELTVAQSELDEARLAAQAAAEKIRSLSIKTAGATSYWVLANRAGTVVQLDATPGKQVGPDGDKPIATVADLGDVLVLADVAQRDAPALTPGRTAEIRFPDGAAAGVSGTIESVSDVVDPERQTVPVRVRVKNDRKLLRPNAFVSVLFMPPGEATVVGVPASAIVSDGARSVVFVETTSGTYQRRRVEVGRQSKERAEVLSGVRAGERVVSSGALLLLNALDVEG</sequence>
<dbReference type="NCBIfam" id="TIGR01730">
    <property type="entry name" value="RND_mfp"/>
    <property type="match status" value="1"/>
</dbReference>
<dbReference type="GO" id="GO:0060003">
    <property type="term" value="P:copper ion export"/>
    <property type="evidence" value="ECO:0007669"/>
    <property type="project" value="TreeGrafter"/>
</dbReference>
<dbReference type="Gene3D" id="2.40.50.100">
    <property type="match status" value="1"/>
</dbReference>
<dbReference type="InterPro" id="IPR058649">
    <property type="entry name" value="CzcB_C"/>
</dbReference>
<feature type="domain" description="CzcB-like C-terminal circularly permuted SH3-like" evidence="6">
    <location>
        <begin position="314"/>
        <end position="372"/>
    </location>
</feature>